<feature type="compositionally biased region" description="Pro residues" evidence="4">
    <location>
        <begin position="41"/>
        <end position="57"/>
    </location>
</feature>
<evidence type="ECO:0000256" key="1">
    <source>
        <dbReference type="ARBA" id="ARBA00022723"/>
    </source>
</evidence>
<dbReference type="AlphaFoldDB" id="A0ABD1WXK0"/>
<keyword evidence="5" id="KW-0812">Transmembrane</keyword>
<dbReference type="PANTHER" id="PTHR46158:SF10">
    <property type="entry name" value="RING-CH-TYPE DOMAIN-CONTAINING PROTEIN"/>
    <property type="match status" value="1"/>
</dbReference>
<gene>
    <name evidence="7" type="ORF">Fot_08065</name>
</gene>
<feature type="domain" description="RING-CH-type" evidence="6">
    <location>
        <begin position="557"/>
        <end position="619"/>
    </location>
</feature>
<dbReference type="Proteomes" id="UP001604277">
    <property type="component" value="Unassembled WGS sequence"/>
</dbReference>
<evidence type="ECO:0000313" key="8">
    <source>
        <dbReference type="Proteomes" id="UP001604277"/>
    </source>
</evidence>
<proteinExistence type="predicted"/>
<sequence length="806" mass="88562">MGNIGSSRVHERRRSSSGLSHPPPAQVAQPEITANSEAATPYPPSQYPIPNTPPDYPPAAEEIPVPLPAAANGRFPSGLTMQPPQPYVEQQKAITIRNDVNLKKETLRIERDEANPGKFLVAFTFDAIVAGSITIVFFAKEGEDCCLIPMKESLLPPVTVHFQQGLAQKFKQPSGTGIDISMLEEAELLKDGDTDVYTLAVKTEASPNNQSENPDDESTNSHITWALLKKEKCEYLVRVVKQILWVNGMQYELQEIYGIGNSVEDDFDGNDPGKECVICLLEPRDTTVLPCRHMEYLSTSMEAGTAEEKSLSNSTIKLPIPPVYKIGESSEIVDECSTSQQPRKQSIITKIPEAAIEGSAEDSVIISMPPSPFQTPKRVNFSPLPSPNHSIVIGSPDPSSSKGKSTMKYLLPKLSFKFRNTNADIEKAAMLALGGSPETEGKMSIRRTFSLTKIFATKMKRTSSLPASPIMHSNPESAHGGNTSIAVNVAKGVTQFPIHRSRSVPVLTTDRSIKQMDYFGSVFRVIPTTPQVAEQITITSVASPTIDTDETDNYGEDIPQEEAVCRICLVELGEGSDTLKMECCCKGELALAHQECAIKWFSIKGSKTCDVCKQEVQNLPVTILRLQNIQPRGNGTRHAAIARYRVCQDVPILVIISMLAYFCFLEQLLVKKMGSSAIAISLPFSCILGLLASMTSTTMVRRRYAWIYATIQFGLVVLFAHVFYSLLHVQAVLAVLLATFAGFGCAMCGTSILIEFLKWRTRWNAWLIQQRDSTQPNQSPDHIHTHGMDLQQPQSETGNPGNDRGS</sequence>
<feature type="transmembrane region" description="Helical" evidence="5">
    <location>
        <begin position="676"/>
        <end position="693"/>
    </location>
</feature>
<dbReference type="Pfam" id="PF12906">
    <property type="entry name" value="RINGv"/>
    <property type="match status" value="1"/>
</dbReference>
<evidence type="ECO:0000259" key="6">
    <source>
        <dbReference type="PROSITE" id="PS51292"/>
    </source>
</evidence>
<feature type="transmembrane region" description="Helical" evidence="5">
    <location>
        <begin position="732"/>
        <end position="754"/>
    </location>
</feature>
<evidence type="ECO:0000256" key="5">
    <source>
        <dbReference type="SAM" id="Phobius"/>
    </source>
</evidence>
<organism evidence="7 8">
    <name type="scientific">Forsythia ovata</name>
    <dbReference type="NCBI Taxonomy" id="205694"/>
    <lineage>
        <taxon>Eukaryota</taxon>
        <taxon>Viridiplantae</taxon>
        <taxon>Streptophyta</taxon>
        <taxon>Embryophyta</taxon>
        <taxon>Tracheophyta</taxon>
        <taxon>Spermatophyta</taxon>
        <taxon>Magnoliopsida</taxon>
        <taxon>eudicotyledons</taxon>
        <taxon>Gunneridae</taxon>
        <taxon>Pentapetalae</taxon>
        <taxon>asterids</taxon>
        <taxon>lamiids</taxon>
        <taxon>Lamiales</taxon>
        <taxon>Oleaceae</taxon>
        <taxon>Forsythieae</taxon>
        <taxon>Forsythia</taxon>
    </lineage>
</organism>
<evidence type="ECO:0000256" key="3">
    <source>
        <dbReference type="ARBA" id="ARBA00022833"/>
    </source>
</evidence>
<evidence type="ECO:0000313" key="7">
    <source>
        <dbReference type="EMBL" id="KAL2554446.1"/>
    </source>
</evidence>
<dbReference type="Pfam" id="PF26192">
    <property type="entry name" value="RNF157-like_N"/>
    <property type="match status" value="1"/>
</dbReference>
<feature type="region of interest" description="Disordered" evidence="4">
    <location>
        <begin position="1"/>
        <end position="63"/>
    </location>
</feature>
<keyword evidence="3" id="KW-0862">Zinc</keyword>
<evidence type="ECO:0000256" key="2">
    <source>
        <dbReference type="ARBA" id="ARBA00022771"/>
    </source>
</evidence>
<dbReference type="InterPro" id="IPR013083">
    <property type="entry name" value="Znf_RING/FYVE/PHD"/>
</dbReference>
<dbReference type="EMBL" id="JBFOLJ010000002">
    <property type="protein sequence ID" value="KAL2554446.1"/>
    <property type="molecule type" value="Genomic_DNA"/>
</dbReference>
<dbReference type="Gene3D" id="3.30.40.10">
    <property type="entry name" value="Zinc/RING finger domain, C3HC4 (zinc finger)"/>
    <property type="match status" value="1"/>
</dbReference>
<keyword evidence="5" id="KW-0472">Membrane</keyword>
<dbReference type="GO" id="GO:0008270">
    <property type="term" value="F:zinc ion binding"/>
    <property type="evidence" value="ECO:0007669"/>
    <property type="project" value="UniProtKB-KW"/>
</dbReference>
<dbReference type="SMART" id="SM00744">
    <property type="entry name" value="RINGv"/>
    <property type="match status" value="1"/>
</dbReference>
<keyword evidence="5" id="KW-1133">Transmembrane helix</keyword>
<dbReference type="PROSITE" id="PS51292">
    <property type="entry name" value="ZF_RING_CH"/>
    <property type="match status" value="1"/>
</dbReference>
<accession>A0ABD1WXK0</accession>
<keyword evidence="2" id="KW-0863">Zinc-finger</keyword>
<dbReference type="InterPro" id="IPR011016">
    <property type="entry name" value="Znf_RING-CH"/>
</dbReference>
<keyword evidence="8" id="KW-1185">Reference proteome</keyword>
<reference evidence="8" key="1">
    <citation type="submission" date="2024-07" db="EMBL/GenBank/DDBJ databases">
        <title>Two chromosome-level genome assemblies of Korean endemic species Abeliophyllum distichum and Forsythia ovata (Oleaceae).</title>
        <authorList>
            <person name="Jang H."/>
        </authorList>
    </citation>
    <scope>NUCLEOTIDE SEQUENCE [LARGE SCALE GENOMIC DNA]</scope>
</reference>
<dbReference type="SUPFAM" id="SSF57850">
    <property type="entry name" value="RING/U-box"/>
    <property type="match status" value="1"/>
</dbReference>
<dbReference type="PANTHER" id="PTHR46158">
    <property type="entry name" value="OS02G0165000 PROTEIN"/>
    <property type="match status" value="1"/>
</dbReference>
<feature type="transmembrane region" description="Helical" evidence="5">
    <location>
        <begin position="705"/>
        <end position="726"/>
    </location>
</feature>
<feature type="compositionally biased region" description="Polar residues" evidence="4">
    <location>
        <begin position="791"/>
        <end position="800"/>
    </location>
</feature>
<keyword evidence="1" id="KW-0479">Metal-binding</keyword>
<name>A0ABD1WXK0_9LAMI</name>
<dbReference type="CDD" id="cd16495">
    <property type="entry name" value="RING_CH-C4HC3_MARCH"/>
    <property type="match status" value="1"/>
</dbReference>
<dbReference type="InterPro" id="IPR058981">
    <property type="entry name" value="MGRN1/RNF157-like_N"/>
</dbReference>
<protein>
    <recommendedName>
        <fullName evidence="6">RING-CH-type domain-containing protein</fullName>
    </recommendedName>
</protein>
<evidence type="ECO:0000256" key="4">
    <source>
        <dbReference type="SAM" id="MobiDB-lite"/>
    </source>
</evidence>
<comment type="caution">
    <text evidence="7">The sequence shown here is derived from an EMBL/GenBank/DDBJ whole genome shotgun (WGS) entry which is preliminary data.</text>
</comment>
<feature type="region of interest" description="Disordered" evidence="4">
    <location>
        <begin position="773"/>
        <end position="806"/>
    </location>
</feature>